<protein>
    <submittedName>
        <fullName evidence="1">Uncharacterized protein</fullName>
    </submittedName>
</protein>
<evidence type="ECO:0000313" key="1">
    <source>
        <dbReference type="EMBL" id="TWO72410.1"/>
    </source>
</evidence>
<organism evidence="1 2">
    <name type="scientific">Caenimonas sedimenti</name>
    <dbReference type="NCBI Taxonomy" id="2596921"/>
    <lineage>
        <taxon>Bacteria</taxon>
        <taxon>Pseudomonadati</taxon>
        <taxon>Pseudomonadota</taxon>
        <taxon>Betaproteobacteria</taxon>
        <taxon>Burkholderiales</taxon>
        <taxon>Comamonadaceae</taxon>
        <taxon>Caenimonas</taxon>
    </lineage>
</organism>
<dbReference type="AlphaFoldDB" id="A0A562ZUZ3"/>
<proteinExistence type="predicted"/>
<dbReference type="OrthoDB" id="3682126at2"/>
<gene>
    <name evidence="1" type="ORF">FN976_06830</name>
</gene>
<evidence type="ECO:0000313" key="2">
    <source>
        <dbReference type="Proteomes" id="UP000318199"/>
    </source>
</evidence>
<accession>A0A562ZUZ3</accession>
<sequence length="143" mass="15548">MSANTNLPLTLAQLVERALDQGVTQVEAAGSPLHPLLLDDTGKLMILFNERGEDPMELACQVIKAQAPEAIRCALAIDSRITLADGKKWDAIVVMACQRGSEQGEVWAQRYVPKGLFRKFRVEGVPERVGAAKDFISAALSET</sequence>
<dbReference type="EMBL" id="VOBQ01000004">
    <property type="protein sequence ID" value="TWO72410.1"/>
    <property type="molecule type" value="Genomic_DNA"/>
</dbReference>
<keyword evidence="2" id="KW-1185">Reference proteome</keyword>
<comment type="caution">
    <text evidence="1">The sequence shown here is derived from an EMBL/GenBank/DDBJ whole genome shotgun (WGS) entry which is preliminary data.</text>
</comment>
<dbReference type="Proteomes" id="UP000318199">
    <property type="component" value="Unassembled WGS sequence"/>
</dbReference>
<name>A0A562ZUZ3_9BURK</name>
<reference evidence="1 2" key="1">
    <citation type="submission" date="2019-07" db="EMBL/GenBank/DDBJ databases">
        <title>Caenimonas sedimenti sp. nov., isolated from activated sludge.</title>
        <authorList>
            <person name="Xu J."/>
        </authorList>
    </citation>
    <scope>NUCLEOTIDE SEQUENCE [LARGE SCALE GENOMIC DNA]</scope>
    <source>
        <strain evidence="1 2">HX-9-20</strain>
    </source>
</reference>
<dbReference type="RefSeq" id="WP_145892233.1">
    <property type="nucleotide sequence ID" value="NZ_VOBQ01000004.1"/>
</dbReference>